<dbReference type="SUPFAM" id="SSF103473">
    <property type="entry name" value="MFS general substrate transporter"/>
    <property type="match status" value="1"/>
</dbReference>
<feature type="transmembrane region" description="Helical" evidence="8">
    <location>
        <begin position="68"/>
        <end position="86"/>
    </location>
</feature>
<comment type="caution">
    <text evidence="10">The sequence shown here is derived from an EMBL/GenBank/DDBJ whole genome shotgun (WGS) entry which is preliminary data.</text>
</comment>
<dbReference type="EMBL" id="SJPO01000005">
    <property type="protein sequence ID" value="TWT76861.1"/>
    <property type="molecule type" value="Genomic_DNA"/>
</dbReference>
<dbReference type="GO" id="GO:0015212">
    <property type="term" value="F:cytidine transmembrane transporter activity"/>
    <property type="evidence" value="ECO:0007669"/>
    <property type="project" value="TreeGrafter"/>
</dbReference>
<evidence type="ECO:0000313" key="10">
    <source>
        <dbReference type="EMBL" id="TWT76861.1"/>
    </source>
</evidence>
<keyword evidence="5 8" id="KW-1133">Transmembrane helix</keyword>
<reference evidence="10 11" key="1">
    <citation type="submission" date="2019-02" db="EMBL/GenBank/DDBJ databases">
        <title>Deep-cultivation of Planctomycetes and their phenomic and genomic characterization uncovers novel biology.</title>
        <authorList>
            <person name="Wiegand S."/>
            <person name="Jogler M."/>
            <person name="Boedeker C."/>
            <person name="Pinto D."/>
            <person name="Vollmers J."/>
            <person name="Rivas-Marin E."/>
            <person name="Kohn T."/>
            <person name="Peeters S.H."/>
            <person name="Heuer A."/>
            <person name="Rast P."/>
            <person name="Oberbeckmann S."/>
            <person name="Bunk B."/>
            <person name="Jeske O."/>
            <person name="Meyerdierks A."/>
            <person name="Storesund J.E."/>
            <person name="Kallscheuer N."/>
            <person name="Luecker S."/>
            <person name="Lage O.M."/>
            <person name="Pohl T."/>
            <person name="Merkel B.J."/>
            <person name="Hornburger P."/>
            <person name="Mueller R.-W."/>
            <person name="Bruemmer F."/>
            <person name="Labrenz M."/>
            <person name="Spormann A.M."/>
            <person name="Op Den Camp H."/>
            <person name="Overmann J."/>
            <person name="Amann R."/>
            <person name="Jetten M.S.M."/>
            <person name="Mascher T."/>
            <person name="Medema M.H."/>
            <person name="Devos D.P."/>
            <person name="Kaster A.-K."/>
            <person name="Ovreas L."/>
            <person name="Rohde M."/>
            <person name="Galperin M.Y."/>
            <person name="Jogler C."/>
        </authorList>
    </citation>
    <scope>NUCLEOTIDE SEQUENCE [LARGE SCALE GENOMIC DNA]</scope>
    <source>
        <strain evidence="10 11">Pla123a</strain>
    </source>
</reference>
<evidence type="ECO:0000259" key="9">
    <source>
        <dbReference type="PROSITE" id="PS50850"/>
    </source>
</evidence>
<feature type="transmembrane region" description="Helical" evidence="8">
    <location>
        <begin position="92"/>
        <end position="116"/>
    </location>
</feature>
<dbReference type="GO" id="GO:0015213">
    <property type="term" value="F:uridine transmembrane transporter activity"/>
    <property type="evidence" value="ECO:0007669"/>
    <property type="project" value="TreeGrafter"/>
</dbReference>
<feature type="transmembrane region" description="Helical" evidence="8">
    <location>
        <begin position="161"/>
        <end position="180"/>
    </location>
</feature>
<sequence>MMALQWATIGAWTATLATYIGANTQPLGDAIFGASFVGDIGAAAAFGALFSPVLCGILVDRWFNIEHVLSALNILACGLLIAMSFADQQGLFFMISVAYYLVYAPTGALCSSIALRRLPNSARDFPRVRAMGTVGYIVSASLVGLWPLLTGHSIEATVVPMWIGGVVHAAYAVYALTLPLTPPEETESGGQFSGVQKLWRSRGVLLFLGFSVLAAIPFRGYESFINLYLNQNDYTFPAWVQTFAQYSEVLVMVAIPLLTARFSLKSLLLVGVLAWAARFALLAFSNGAAYPWMTYTAIMLHGFSFVLVFILGQLYIDRLAPAGARASAQGMHVLAVFGIGTLIGSRLTGWAQSVWLTPLGVDPPPYEWQKFWLLQCGVSLAAAAMFAIFFIETPLTTGDASASPQPPEPGPEELAEAEAHNPTA</sequence>
<gene>
    <name evidence="10" type="primary">yegT_2</name>
    <name evidence="10" type="ORF">Pla123a_22850</name>
</gene>
<protein>
    <submittedName>
        <fullName evidence="10">Putative nucleoside transporter YegT</fullName>
    </submittedName>
</protein>
<accession>A0A5C5YPI8</accession>
<feature type="domain" description="Major facilitator superfamily (MFS) profile" evidence="9">
    <location>
        <begin position="195"/>
        <end position="424"/>
    </location>
</feature>
<dbReference type="PANTHER" id="PTHR23522:SF4">
    <property type="entry name" value="NUCLEOSIDE PERMEASE NUPG-RELATED"/>
    <property type="match status" value="1"/>
</dbReference>
<feature type="transmembrane region" description="Helical" evidence="8">
    <location>
        <begin position="238"/>
        <end position="260"/>
    </location>
</feature>
<feature type="region of interest" description="Disordered" evidence="7">
    <location>
        <begin position="399"/>
        <end position="424"/>
    </location>
</feature>
<evidence type="ECO:0000256" key="3">
    <source>
        <dbReference type="ARBA" id="ARBA00022475"/>
    </source>
</evidence>
<keyword evidence="2" id="KW-0813">Transport</keyword>
<keyword evidence="11" id="KW-1185">Reference proteome</keyword>
<feature type="transmembrane region" description="Helical" evidence="8">
    <location>
        <begin position="371"/>
        <end position="391"/>
    </location>
</feature>
<feature type="transmembrane region" description="Helical" evidence="8">
    <location>
        <begin position="292"/>
        <end position="312"/>
    </location>
</feature>
<evidence type="ECO:0000313" key="11">
    <source>
        <dbReference type="Proteomes" id="UP000318478"/>
    </source>
</evidence>
<evidence type="ECO:0000256" key="5">
    <source>
        <dbReference type="ARBA" id="ARBA00022989"/>
    </source>
</evidence>
<keyword evidence="3" id="KW-1003">Cell membrane</keyword>
<evidence type="ECO:0000256" key="6">
    <source>
        <dbReference type="ARBA" id="ARBA00023136"/>
    </source>
</evidence>
<dbReference type="InterPro" id="IPR036259">
    <property type="entry name" value="MFS_trans_sf"/>
</dbReference>
<feature type="transmembrane region" description="Helical" evidence="8">
    <location>
        <begin position="128"/>
        <end position="149"/>
    </location>
</feature>
<keyword evidence="6 8" id="KW-0472">Membrane</keyword>
<feature type="transmembrane region" description="Helical" evidence="8">
    <location>
        <begin position="32"/>
        <end position="59"/>
    </location>
</feature>
<feature type="transmembrane region" description="Helical" evidence="8">
    <location>
        <begin position="267"/>
        <end position="286"/>
    </location>
</feature>
<organism evidence="10 11">
    <name type="scientific">Posidoniimonas polymericola</name>
    <dbReference type="NCBI Taxonomy" id="2528002"/>
    <lineage>
        <taxon>Bacteria</taxon>
        <taxon>Pseudomonadati</taxon>
        <taxon>Planctomycetota</taxon>
        <taxon>Planctomycetia</taxon>
        <taxon>Pirellulales</taxon>
        <taxon>Lacipirellulaceae</taxon>
        <taxon>Posidoniimonas</taxon>
    </lineage>
</organism>
<dbReference type="PROSITE" id="PS50850">
    <property type="entry name" value="MFS"/>
    <property type="match status" value="1"/>
</dbReference>
<name>A0A5C5YPI8_9BACT</name>
<dbReference type="GO" id="GO:0005886">
    <property type="term" value="C:plasma membrane"/>
    <property type="evidence" value="ECO:0007669"/>
    <property type="project" value="UniProtKB-SubCell"/>
</dbReference>
<feature type="transmembrane region" description="Helical" evidence="8">
    <location>
        <begin position="333"/>
        <end position="351"/>
    </location>
</feature>
<proteinExistence type="predicted"/>
<dbReference type="Proteomes" id="UP000318478">
    <property type="component" value="Unassembled WGS sequence"/>
</dbReference>
<dbReference type="InterPro" id="IPR020846">
    <property type="entry name" value="MFS_dom"/>
</dbReference>
<dbReference type="PANTHER" id="PTHR23522">
    <property type="entry name" value="BLL5896 PROTEIN"/>
    <property type="match status" value="1"/>
</dbReference>
<evidence type="ECO:0000256" key="7">
    <source>
        <dbReference type="SAM" id="MobiDB-lite"/>
    </source>
</evidence>
<evidence type="ECO:0000256" key="2">
    <source>
        <dbReference type="ARBA" id="ARBA00022448"/>
    </source>
</evidence>
<dbReference type="AlphaFoldDB" id="A0A5C5YPI8"/>
<evidence type="ECO:0000256" key="1">
    <source>
        <dbReference type="ARBA" id="ARBA00004651"/>
    </source>
</evidence>
<feature type="transmembrane region" description="Helical" evidence="8">
    <location>
        <begin position="201"/>
        <end position="218"/>
    </location>
</feature>
<dbReference type="Pfam" id="PF03825">
    <property type="entry name" value="Nuc_H_symport"/>
    <property type="match status" value="1"/>
</dbReference>
<evidence type="ECO:0000256" key="4">
    <source>
        <dbReference type="ARBA" id="ARBA00022692"/>
    </source>
</evidence>
<evidence type="ECO:0000256" key="8">
    <source>
        <dbReference type="SAM" id="Phobius"/>
    </source>
</evidence>
<comment type="subcellular location">
    <subcellularLocation>
        <location evidence="1">Cell membrane</location>
        <topology evidence="1">Multi-pass membrane protein</topology>
    </subcellularLocation>
</comment>
<dbReference type="InterPro" id="IPR004740">
    <property type="entry name" value="Nuc_H_symport"/>
</dbReference>
<keyword evidence="4 8" id="KW-0812">Transmembrane</keyword>
<dbReference type="Gene3D" id="1.20.1250.20">
    <property type="entry name" value="MFS general substrate transporter like domains"/>
    <property type="match status" value="2"/>
</dbReference>